<protein>
    <submittedName>
        <fullName evidence="1">Uncharacterized protein</fullName>
    </submittedName>
</protein>
<proteinExistence type="predicted"/>
<reference evidence="1 2" key="1">
    <citation type="journal article" date="2010" name="Proc. Natl. Acad. Sci. U.S.A.">
        <title>Insights into evolution of multicellular fungi from the assembled chromosomes of the mushroom Coprinopsis cinerea (Coprinus cinereus).</title>
        <authorList>
            <person name="Stajich J.E."/>
            <person name="Wilke S.K."/>
            <person name="Ahren D."/>
            <person name="Au C.H."/>
            <person name="Birren B.W."/>
            <person name="Borodovsky M."/>
            <person name="Burns C."/>
            <person name="Canback B."/>
            <person name="Casselton L.A."/>
            <person name="Cheng C.K."/>
            <person name="Deng J."/>
            <person name="Dietrich F.S."/>
            <person name="Fargo D.C."/>
            <person name="Farman M.L."/>
            <person name="Gathman A.C."/>
            <person name="Goldberg J."/>
            <person name="Guigo R."/>
            <person name="Hoegger P.J."/>
            <person name="Hooker J.B."/>
            <person name="Huggins A."/>
            <person name="James T.Y."/>
            <person name="Kamada T."/>
            <person name="Kilaru S."/>
            <person name="Kodira C."/>
            <person name="Kues U."/>
            <person name="Kupfer D."/>
            <person name="Kwan H.S."/>
            <person name="Lomsadze A."/>
            <person name="Li W."/>
            <person name="Lilly W.W."/>
            <person name="Ma L.J."/>
            <person name="Mackey A.J."/>
            <person name="Manning G."/>
            <person name="Martin F."/>
            <person name="Muraguchi H."/>
            <person name="Natvig D.O."/>
            <person name="Palmerini H."/>
            <person name="Ramesh M.A."/>
            <person name="Rehmeyer C.J."/>
            <person name="Roe B.A."/>
            <person name="Shenoy N."/>
            <person name="Stanke M."/>
            <person name="Ter-Hovhannisyan V."/>
            <person name="Tunlid A."/>
            <person name="Velagapudi R."/>
            <person name="Vision T.J."/>
            <person name="Zeng Q."/>
            <person name="Zolan M.E."/>
            <person name="Pukkila P.J."/>
        </authorList>
    </citation>
    <scope>NUCLEOTIDE SEQUENCE [LARGE SCALE GENOMIC DNA]</scope>
    <source>
        <strain evidence="2">Okayama-7 / 130 / ATCC MYA-4618 / FGSC 9003</strain>
    </source>
</reference>
<dbReference type="InParanoid" id="D6RP60"/>
<name>D6RP60_COPC7</name>
<dbReference type="RefSeq" id="XP_002910677.1">
    <property type="nucleotide sequence ID" value="XM_002910631.1"/>
</dbReference>
<dbReference type="Proteomes" id="UP000001861">
    <property type="component" value="Unassembled WGS sequence"/>
</dbReference>
<organism evidence="1 2">
    <name type="scientific">Coprinopsis cinerea (strain Okayama-7 / 130 / ATCC MYA-4618 / FGSC 9003)</name>
    <name type="common">Inky cap fungus</name>
    <name type="synonym">Hormographiella aspergillata</name>
    <dbReference type="NCBI Taxonomy" id="240176"/>
    <lineage>
        <taxon>Eukaryota</taxon>
        <taxon>Fungi</taxon>
        <taxon>Dikarya</taxon>
        <taxon>Basidiomycota</taxon>
        <taxon>Agaricomycotina</taxon>
        <taxon>Agaricomycetes</taxon>
        <taxon>Agaricomycetidae</taxon>
        <taxon>Agaricales</taxon>
        <taxon>Agaricineae</taxon>
        <taxon>Psathyrellaceae</taxon>
        <taxon>Coprinopsis</taxon>
    </lineage>
</organism>
<evidence type="ECO:0000313" key="2">
    <source>
        <dbReference type="Proteomes" id="UP000001861"/>
    </source>
</evidence>
<accession>D6RP60</accession>
<dbReference type="HOGENOM" id="CLU_2183812_0_0_1"/>
<dbReference type="AlphaFoldDB" id="D6RP60"/>
<gene>
    <name evidence="1" type="ORF">CC1G_15008</name>
</gene>
<dbReference type="GeneID" id="9378637"/>
<dbReference type="VEuPathDB" id="FungiDB:CC1G_15008"/>
<comment type="caution">
    <text evidence="1">The sequence shown here is derived from an EMBL/GenBank/DDBJ whole genome shotgun (WGS) entry which is preliminary data.</text>
</comment>
<dbReference type="KEGG" id="cci:CC1G_15008"/>
<dbReference type="EMBL" id="AACS02000008">
    <property type="protein sequence ID" value="EFI27183.1"/>
    <property type="molecule type" value="Genomic_DNA"/>
</dbReference>
<evidence type="ECO:0000313" key="1">
    <source>
        <dbReference type="EMBL" id="EFI27183.1"/>
    </source>
</evidence>
<keyword evidence="2" id="KW-1185">Reference proteome</keyword>
<sequence length="109" mass="12265">MCMLKTLMKFLSRSGGEKEFGRRGAKGYGSYTPHCGTGFDELSFIWKNLTEPAGRRGLRVRRRGGTTSGVKGKGICFYPSSICFHLGYSEPELWINAHFLGRERPNAER</sequence>